<reference evidence="1 2" key="1">
    <citation type="submission" date="2017-01" db="EMBL/GenBank/DDBJ databases">
        <authorList>
            <person name="Varghese N."/>
            <person name="Submissions S."/>
        </authorList>
    </citation>
    <scope>NUCLEOTIDE SEQUENCE [LARGE SCALE GENOMIC DNA]</scope>
    <source>
        <strain evidence="1 2">DSM 18447</strain>
    </source>
</reference>
<dbReference type="EMBL" id="FTOU01000004">
    <property type="protein sequence ID" value="SIS77066.1"/>
    <property type="molecule type" value="Genomic_DNA"/>
</dbReference>
<dbReference type="AlphaFoldDB" id="A0AA45W3Q0"/>
<evidence type="ECO:0000313" key="1">
    <source>
        <dbReference type="EMBL" id="SIS77066.1"/>
    </source>
</evidence>
<evidence type="ECO:0000313" key="2">
    <source>
        <dbReference type="Proteomes" id="UP000186216"/>
    </source>
</evidence>
<organism evidence="1 2">
    <name type="scientific">Paracoccus saliphilus</name>
    <dbReference type="NCBI Taxonomy" id="405559"/>
    <lineage>
        <taxon>Bacteria</taxon>
        <taxon>Pseudomonadati</taxon>
        <taxon>Pseudomonadota</taxon>
        <taxon>Alphaproteobacteria</taxon>
        <taxon>Rhodobacterales</taxon>
        <taxon>Paracoccaceae</taxon>
        <taxon>Paracoccus</taxon>
    </lineage>
</organism>
<proteinExistence type="predicted"/>
<dbReference type="Proteomes" id="UP000186216">
    <property type="component" value="Unassembled WGS sequence"/>
</dbReference>
<protein>
    <submittedName>
        <fullName evidence="1">Uncharacterized protein</fullName>
    </submittedName>
</protein>
<name>A0AA45W3Q0_9RHOB</name>
<sequence>MIGVVIWDREESERAVIWCEEQASLAYLQGRGQLRDPSYWPKLGDLVELEDELVGSLRHARRVSHVPQEKSTTIPQELRCPYNPNCTSLAFPVCDYTCPPCKTRCG</sequence>
<accession>A0AA45W3Q0</accession>
<gene>
    <name evidence="1" type="ORF">SAMN05421772_104166</name>
</gene>
<comment type="caution">
    <text evidence="1">The sequence shown here is derived from an EMBL/GenBank/DDBJ whole genome shotgun (WGS) entry which is preliminary data.</text>
</comment>